<dbReference type="PROSITE" id="PS51517">
    <property type="entry name" value="NDT80"/>
    <property type="match status" value="1"/>
</dbReference>
<protein>
    <submittedName>
        <fullName evidence="5">p53-like transcription factor</fullName>
    </submittedName>
</protein>
<dbReference type="GO" id="GO:0000228">
    <property type="term" value="C:nuclear chromosome"/>
    <property type="evidence" value="ECO:0007669"/>
    <property type="project" value="TreeGrafter"/>
</dbReference>
<feature type="DNA-binding region" description="NDT80" evidence="2">
    <location>
        <begin position="1"/>
        <end position="318"/>
    </location>
</feature>
<dbReference type="PANTHER" id="PTHR35144:SF2">
    <property type="entry name" value="MEIOSIS-SPECIFIC TRANSCRIPTION FACTOR NDT80"/>
    <property type="match status" value="1"/>
</dbReference>
<sequence>MSLSPGGLYTNPASMGYGVHPTSDPSGSGETPPFASQQDLHEITCEGQPVKPHIEAKIEKGFFYSGDMCWTCYRRNYFSVQCSYTLTPHIPGRPLYLTRSSNSSSKQPEQIQALAMSLSAAVDGAQGKAIDLVQHTPKRDKGPQTPIQITKLCPTPPGGTKLPHLHHHAADPHSPYGPLAPYGSHHHHPHHHPPNAAQPPASPYLPLQQVPDPDQPNLSNANSSSGAPPGSASAASYLTHPPSPTAHQHTFERIQFKSATANNGKRRAQQQYYHLIVELWADVRLHHDLKPNWVKVAQRASSQVVVRGRSPSHYQNEGPSGGPRGGSATGGPGGGIGGLGGIGSMGLRGGLGGGHSLSGYAGLGGGYRGTQYAAGTEGAMGSVSSGSAGTGENVELPVSEAATPVKQATGAYDGYQYYPSPLYELPLPPVKSEVFGDLTTRKEEGVSGSAAAGLFGSGGLFTGGVGRFQGVHSSRGYYAVDSVY</sequence>
<dbReference type="EMBL" id="ML996689">
    <property type="protein sequence ID" value="KAF2403511.1"/>
    <property type="molecule type" value="Genomic_DNA"/>
</dbReference>
<dbReference type="AlphaFoldDB" id="A0A6G1I5P7"/>
<dbReference type="OrthoDB" id="2288358at2759"/>
<dbReference type="GO" id="GO:0051321">
    <property type="term" value="P:meiotic cell cycle"/>
    <property type="evidence" value="ECO:0007669"/>
    <property type="project" value="TreeGrafter"/>
</dbReference>
<proteinExistence type="predicted"/>
<reference evidence="5" key="1">
    <citation type="journal article" date="2020" name="Stud. Mycol.">
        <title>101 Dothideomycetes genomes: a test case for predicting lifestyles and emergence of pathogens.</title>
        <authorList>
            <person name="Haridas S."/>
            <person name="Albert R."/>
            <person name="Binder M."/>
            <person name="Bloem J."/>
            <person name="Labutti K."/>
            <person name="Salamov A."/>
            <person name="Andreopoulos B."/>
            <person name="Baker S."/>
            <person name="Barry K."/>
            <person name="Bills G."/>
            <person name="Bluhm B."/>
            <person name="Cannon C."/>
            <person name="Castanera R."/>
            <person name="Culley D."/>
            <person name="Daum C."/>
            <person name="Ezra D."/>
            <person name="Gonzalez J."/>
            <person name="Henrissat B."/>
            <person name="Kuo A."/>
            <person name="Liang C."/>
            <person name="Lipzen A."/>
            <person name="Lutzoni F."/>
            <person name="Magnuson J."/>
            <person name="Mondo S."/>
            <person name="Nolan M."/>
            <person name="Ohm R."/>
            <person name="Pangilinan J."/>
            <person name="Park H.-J."/>
            <person name="Ramirez L."/>
            <person name="Alfaro M."/>
            <person name="Sun H."/>
            <person name="Tritt A."/>
            <person name="Yoshinaga Y."/>
            <person name="Zwiers L.-H."/>
            <person name="Turgeon B."/>
            <person name="Goodwin S."/>
            <person name="Spatafora J."/>
            <person name="Crous P."/>
            <person name="Grigoriev I."/>
        </authorList>
    </citation>
    <scope>NUCLEOTIDE SEQUENCE</scope>
    <source>
        <strain evidence="5">CBS 262.69</strain>
    </source>
</reference>
<dbReference type="PANTHER" id="PTHR35144">
    <property type="entry name" value="MEIOSIS-SPECIFIC TRANSCRIPTION FACTOR NDT80"/>
    <property type="match status" value="1"/>
</dbReference>
<dbReference type="InterPro" id="IPR037141">
    <property type="entry name" value="NDT80_DNA-bd_dom_sf"/>
</dbReference>
<feature type="compositionally biased region" description="Polar residues" evidence="3">
    <location>
        <begin position="23"/>
        <end position="36"/>
    </location>
</feature>
<evidence type="ECO:0000256" key="3">
    <source>
        <dbReference type="SAM" id="MobiDB-lite"/>
    </source>
</evidence>
<feature type="region of interest" description="Disordered" evidence="3">
    <location>
        <begin position="134"/>
        <end position="246"/>
    </location>
</feature>
<dbReference type="InterPro" id="IPR024061">
    <property type="entry name" value="NDT80_DNA-bd_dom"/>
</dbReference>
<keyword evidence="1 2" id="KW-0238">DNA-binding</keyword>
<feature type="compositionally biased region" description="Low complexity" evidence="3">
    <location>
        <begin position="204"/>
        <end position="236"/>
    </location>
</feature>
<dbReference type="Pfam" id="PF05224">
    <property type="entry name" value="NDT80_PhoG"/>
    <property type="match status" value="1"/>
</dbReference>
<dbReference type="Proteomes" id="UP000799640">
    <property type="component" value="Unassembled WGS sequence"/>
</dbReference>
<dbReference type="Gene3D" id="2.60.40.1390">
    <property type="entry name" value="NDT80 DNA-binding domain"/>
    <property type="match status" value="1"/>
</dbReference>
<feature type="compositionally biased region" description="Gly residues" evidence="3">
    <location>
        <begin position="319"/>
        <end position="336"/>
    </location>
</feature>
<evidence type="ECO:0000259" key="4">
    <source>
        <dbReference type="PROSITE" id="PS51517"/>
    </source>
</evidence>
<feature type="compositionally biased region" description="Basic residues" evidence="3">
    <location>
        <begin position="184"/>
        <end position="193"/>
    </location>
</feature>
<accession>A0A6G1I5P7</accession>
<feature type="region of interest" description="Disordered" evidence="3">
    <location>
        <begin position="304"/>
        <end position="336"/>
    </location>
</feature>
<evidence type="ECO:0000256" key="1">
    <source>
        <dbReference type="ARBA" id="ARBA00023125"/>
    </source>
</evidence>
<dbReference type="InterPro" id="IPR052605">
    <property type="entry name" value="Fungal_trans_regulator"/>
</dbReference>
<evidence type="ECO:0000313" key="5">
    <source>
        <dbReference type="EMBL" id="KAF2403511.1"/>
    </source>
</evidence>
<evidence type="ECO:0000256" key="2">
    <source>
        <dbReference type="PROSITE-ProRule" id="PRU00850"/>
    </source>
</evidence>
<gene>
    <name evidence="5" type="ORF">EJ06DRAFT_553806</name>
</gene>
<organism evidence="5 6">
    <name type="scientific">Trichodelitschia bisporula</name>
    <dbReference type="NCBI Taxonomy" id="703511"/>
    <lineage>
        <taxon>Eukaryota</taxon>
        <taxon>Fungi</taxon>
        <taxon>Dikarya</taxon>
        <taxon>Ascomycota</taxon>
        <taxon>Pezizomycotina</taxon>
        <taxon>Dothideomycetes</taxon>
        <taxon>Dothideomycetes incertae sedis</taxon>
        <taxon>Phaeotrichales</taxon>
        <taxon>Phaeotrichaceae</taxon>
        <taxon>Trichodelitschia</taxon>
    </lineage>
</organism>
<feature type="domain" description="NDT80" evidence="4">
    <location>
        <begin position="1"/>
        <end position="318"/>
    </location>
</feature>
<dbReference type="InterPro" id="IPR008967">
    <property type="entry name" value="p53-like_TF_DNA-bd_sf"/>
</dbReference>
<dbReference type="GO" id="GO:0003700">
    <property type="term" value="F:DNA-binding transcription factor activity"/>
    <property type="evidence" value="ECO:0007669"/>
    <property type="project" value="UniProtKB-UniRule"/>
</dbReference>
<dbReference type="SUPFAM" id="SSF49417">
    <property type="entry name" value="p53-like transcription factors"/>
    <property type="match status" value="2"/>
</dbReference>
<feature type="region of interest" description="Disordered" evidence="3">
    <location>
        <begin position="14"/>
        <end position="36"/>
    </location>
</feature>
<keyword evidence="6" id="KW-1185">Reference proteome</keyword>
<dbReference type="GO" id="GO:0045944">
    <property type="term" value="P:positive regulation of transcription by RNA polymerase II"/>
    <property type="evidence" value="ECO:0007669"/>
    <property type="project" value="TreeGrafter"/>
</dbReference>
<evidence type="ECO:0000313" key="6">
    <source>
        <dbReference type="Proteomes" id="UP000799640"/>
    </source>
</evidence>
<name>A0A6G1I5P7_9PEZI</name>
<dbReference type="GO" id="GO:0003677">
    <property type="term" value="F:DNA binding"/>
    <property type="evidence" value="ECO:0007669"/>
    <property type="project" value="UniProtKB-KW"/>
</dbReference>